<dbReference type="InterPro" id="IPR050534">
    <property type="entry name" value="Coronavir_polyprotein_1ab"/>
</dbReference>
<proteinExistence type="predicted"/>
<dbReference type="Pfam" id="PF13538">
    <property type="entry name" value="UvrD_C_2"/>
    <property type="match status" value="1"/>
</dbReference>
<dbReference type="CDD" id="cd17933">
    <property type="entry name" value="DEXSc_RecD-like"/>
    <property type="match status" value="1"/>
</dbReference>
<accession>A0A917QH60</accession>
<dbReference type="InterPro" id="IPR027417">
    <property type="entry name" value="P-loop_NTPase"/>
</dbReference>
<gene>
    <name evidence="4" type="ORF">GCM10011322_42000</name>
</gene>
<evidence type="ECO:0000313" key="4">
    <source>
        <dbReference type="EMBL" id="GGK50517.1"/>
    </source>
</evidence>
<sequence length="1229" mass="135625">MFHLTMRVAWHGSRWNGRVCPVPSSNAFCVALDRIREEKDDAAQDALAGRAWHELTQEELPPCKAESGAFMNDTEWTRRFEHPYASIKKAAATHGHLKPTVVKVPPFAAFAVPFGWMLRSEQDAIDAKLPKPLPPDETSPFASPWVFGRARQTALVDHVFDRLTPERSLVFFYCKEGQPLGDTISRLVVGVGRIQSIAPVKQYDAPAGKDAYPMWDRLLRHSIRPDGFDGFLLPYHDYLEPTGDAAEDARRAALLTEIAVPADPAHMRVFSYAAELAPADIALSTLIRCLEAVRKVRAHGIANGPWERREEWLNTQIGLAWKDRGAFPGLGSTLEALGMRLGTALTLELLASGAVISDGDPWPHVDALLRGKVKPPQPVYDADLKAVRGTWANLAEERRVLLKLLSRFALTPVQAARWFDPAKRAAASTTQTTDAELIANPYRISEVDLGDAKESPVSVGTIDRGLLPEATIAVRHPVPDPSRVQSASDPRRLRAVLVAVLRRASENGDALLSVTEAVEKAAALELAHPCLIGVDWPAANASALTGVVELVALPAPEGQDAGILAIQLSDLKAREERLRSVLAKRAGKAAPLVTADWKKLLVEAIKGAGGAFDPTNARHVLAIEEQATALARVTSRRLTALVGRAGTGKTSVMGALLLNDAIARDGILLLAPTGKARVRLGKAAKAEAMTVAQFLNELGRYDRVRQRPRFHGQEKRRKEKTVVIDECSMLTMDDLAAVLDALDLAHVQRLILVGDPNQLPPIGVGRPFADLTSFLQTTDAKSDTGLALSDALARLTVEVRAVAGADQASDTLRLASWFTRETQPVDADRVLSDLETGRPFNDLDLLFWKTPDELRSRLAEAFQRHLGLANANDVDGFNASLGFDERGWVPFDDPDGSERWQILSPIRMHPHGVHDLNRWAQRRYRATELQAAADPWVVSLGDESIVLRDKVIQVSNQWRTAFDGRENEDHYVANGEVGLVANGKSPWLNIVFAGRPNLRFGYSGRDFPGGSGPLELAYAITVHKSQGSEFQKVFVVLPKNCRPLSRELLYTALTRSRRQLVLLIEGDDPSILFDYTRPERSETARRNTNLFQGVLRRTDAEVPYAENLIHRTEKGHLVRSKSELVIANMLHQSGVEYEYERVLDGEVQPGRLRPDFSFVTADGDLILWEHLGMMGREDYRKGWEWKKAWYEANGFAVGRSLFTSEDDDRGGLDSSSLRSTVDAIKTLLD</sequence>
<dbReference type="Gene3D" id="2.30.30.940">
    <property type="match status" value="1"/>
</dbReference>
<evidence type="ECO:0000256" key="1">
    <source>
        <dbReference type="ARBA" id="ARBA00022741"/>
    </source>
</evidence>
<dbReference type="Proteomes" id="UP000600449">
    <property type="component" value="Unassembled WGS sequence"/>
</dbReference>
<name>A0A917QH60_9HYPH</name>
<dbReference type="AlphaFoldDB" id="A0A917QH60"/>
<dbReference type="SUPFAM" id="SSF52540">
    <property type="entry name" value="P-loop containing nucleoside triphosphate hydrolases"/>
    <property type="match status" value="2"/>
</dbReference>
<dbReference type="PANTHER" id="PTHR43788:SF6">
    <property type="entry name" value="DNA HELICASE B"/>
    <property type="match status" value="1"/>
</dbReference>
<reference evidence="4 5" key="1">
    <citation type="journal article" date="2014" name="Int. J. Syst. Evol. Microbiol.">
        <title>Complete genome sequence of Corynebacterium casei LMG S-19264T (=DSM 44701T), isolated from a smear-ripened cheese.</title>
        <authorList>
            <consortium name="US DOE Joint Genome Institute (JGI-PGF)"/>
            <person name="Walter F."/>
            <person name="Albersmeier A."/>
            <person name="Kalinowski J."/>
            <person name="Ruckert C."/>
        </authorList>
    </citation>
    <scope>NUCLEOTIDE SEQUENCE [LARGE SCALE GENOMIC DNA]</scope>
    <source>
        <strain evidence="4 5">CGMCC 1.9161</strain>
    </source>
</reference>
<evidence type="ECO:0000259" key="3">
    <source>
        <dbReference type="Pfam" id="PF13538"/>
    </source>
</evidence>
<dbReference type="CDD" id="cd18809">
    <property type="entry name" value="SF1_C_RecD"/>
    <property type="match status" value="1"/>
</dbReference>
<dbReference type="PANTHER" id="PTHR43788">
    <property type="entry name" value="DNA2/NAM7 HELICASE FAMILY MEMBER"/>
    <property type="match status" value="1"/>
</dbReference>
<keyword evidence="1" id="KW-0547">Nucleotide-binding</keyword>
<dbReference type="InterPro" id="IPR027785">
    <property type="entry name" value="UvrD-like_helicase_C"/>
</dbReference>
<dbReference type="Gene3D" id="3.40.50.300">
    <property type="entry name" value="P-loop containing nucleotide triphosphate hydrolases"/>
    <property type="match status" value="2"/>
</dbReference>
<protein>
    <recommendedName>
        <fullName evidence="3">UvrD-like helicase C-terminal domain-containing protein</fullName>
    </recommendedName>
</protein>
<keyword evidence="5" id="KW-1185">Reference proteome</keyword>
<dbReference type="GO" id="GO:0005524">
    <property type="term" value="F:ATP binding"/>
    <property type="evidence" value="ECO:0007669"/>
    <property type="project" value="UniProtKB-KW"/>
</dbReference>
<evidence type="ECO:0000313" key="5">
    <source>
        <dbReference type="Proteomes" id="UP000600449"/>
    </source>
</evidence>
<dbReference type="EMBL" id="BMMF01000014">
    <property type="protein sequence ID" value="GGK50517.1"/>
    <property type="molecule type" value="Genomic_DNA"/>
</dbReference>
<comment type="caution">
    <text evidence="4">The sequence shown here is derived from an EMBL/GenBank/DDBJ whole genome shotgun (WGS) entry which is preliminary data.</text>
</comment>
<keyword evidence="2" id="KW-0067">ATP-binding</keyword>
<dbReference type="Pfam" id="PF13604">
    <property type="entry name" value="AAA_30"/>
    <property type="match status" value="1"/>
</dbReference>
<evidence type="ECO:0000256" key="2">
    <source>
        <dbReference type="ARBA" id="ARBA00022840"/>
    </source>
</evidence>
<organism evidence="4 5">
    <name type="scientific">Salinarimonas ramus</name>
    <dbReference type="NCBI Taxonomy" id="690164"/>
    <lineage>
        <taxon>Bacteria</taxon>
        <taxon>Pseudomonadati</taxon>
        <taxon>Pseudomonadota</taxon>
        <taxon>Alphaproteobacteria</taxon>
        <taxon>Hyphomicrobiales</taxon>
        <taxon>Salinarimonadaceae</taxon>
        <taxon>Salinarimonas</taxon>
    </lineage>
</organism>
<feature type="domain" description="UvrD-like helicase C-terminal" evidence="3">
    <location>
        <begin position="1016"/>
        <end position="1063"/>
    </location>
</feature>
<dbReference type="RefSeq" id="WP_188915215.1">
    <property type="nucleotide sequence ID" value="NZ_BMMF01000014.1"/>
</dbReference>
<dbReference type="GO" id="GO:0003678">
    <property type="term" value="F:DNA helicase activity"/>
    <property type="evidence" value="ECO:0007669"/>
    <property type="project" value="UniProtKB-ARBA"/>
</dbReference>